<accession>A0AAD7K2P0</accession>
<evidence type="ECO:0000313" key="2">
    <source>
        <dbReference type="Proteomes" id="UP001215598"/>
    </source>
</evidence>
<dbReference type="Proteomes" id="UP001215598">
    <property type="component" value="Unassembled WGS sequence"/>
</dbReference>
<dbReference type="AlphaFoldDB" id="A0AAD7K2P0"/>
<comment type="caution">
    <text evidence="1">The sequence shown here is derived from an EMBL/GenBank/DDBJ whole genome shotgun (WGS) entry which is preliminary data.</text>
</comment>
<sequence>MPTQYRIVSTNPVPDRPKRVIAEIIEKFKDRYDLSHVGNIEGIDDVRATVERERPNLLFIASSWTPEQAEEIARIAKEVNPNIKTFNPPRGLQADKGTNAVAEYIEENLPALLDSIS</sequence>
<organism evidence="1 2">
    <name type="scientific">Mycena metata</name>
    <dbReference type="NCBI Taxonomy" id="1033252"/>
    <lineage>
        <taxon>Eukaryota</taxon>
        <taxon>Fungi</taxon>
        <taxon>Dikarya</taxon>
        <taxon>Basidiomycota</taxon>
        <taxon>Agaricomycotina</taxon>
        <taxon>Agaricomycetes</taxon>
        <taxon>Agaricomycetidae</taxon>
        <taxon>Agaricales</taxon>
        <taxon>Marasmiineae</taxon>
        <taxon>Mycenaceae</taxon>
        <taxon>Mycena</taxon>
    </lineage>
</organism>
<keyword evidence="2" id="KW-1185">Reference proteome</keyword>
<evidence type="ECO:0000313" key="1">
    <source>
        <dbReference type="EMBL" id="KAJ7777084.1"/>
    </source>
</evidence>
<name>A0AAD7K2P0_9AGAR</name>
<dbReference type="EMBL" id="JARKIB010000008">
    <property type="protein sequence ID" value="KAJ7777084.1"/>
    <property type="molecule type" value="Genomic_DNA"/>
</dbReference>
<protein>
    <submittedName>
        <fullName evidence="1">Uncharacterized protein</fullName>
    </submittedName>
</protein>
<reference evidence="1" key="1">
    <citation type="submission" date="2023-03" db="EMBL/GenBank/DDBJ databases">
        <title>Massive genome expansion in bonnet fungi (Mycena s.s.) driven by repeated elements and novel gene families across ecological guilds.</title>
        <authorList>
            <consortium name="Lawrence Berkeley National Laboratory"/>
            <person name="Harder C.B."/>
            <person name="Miyauchi S."/>
            <person name="Viragh M."/>
            <person name="Kuo A."/>
            <person name="Thoen E."/>
            <person name="Andreopoulos B."/>
            <person name="Lu D."/>
            <person name="Skrede I."/>
            <person name="Drula E."/>
            <person name="Henrissat B."/>
            <person name="Morin E."/>
            <person name="Kohler A."/>
            <person name="Barry K."/>
            <person name="LaButti K."/>
            <person name="Morin E."/>
            <person name="Salamov A."/>
            <person name="Lipzen A."/>
            <person name="Mereny Z."/>
            <person name="Hegedus B."/>
            <person name="Baldrian P."/>
            <person name="Stursova M."/>
            <person name="Weitz H."/>
            <person name="Taylor A."/>
            <person name="Grigoriev I.V."/>
            <person name="Nagy L.G."/>
            <person name="Martin F."/>
            <person name="Kauserud H."/>
        </authorList>
    </citation>
    <scope>NUCLEOTIDE SEQUENCE</scope>
    <source>
        <strain evidence="1">CBHHK182m</strain>
    </source>
</reference>
<gene>
    <name evidence="1" type="ORF">B0H16DRAFT_1504285</name>
</gene>
<proteinExistence type="predicted"/>